<accession>A0A1F5YCC0</accession>
<protein>
    <recommendedName>
        <fullName evidence="1">PTS EIIA type-2 domain-containing protein</fullName>
    </recommendedName>
</protein>
<dbReference type="PANTHER" id="PTHR47738">
    <property type="entry name" value="PTS SYSTEM FRUCTOSE-LIKE EIIA COMPONENT-RELATED"/>
    <property type="match status" value="1"/>
</dbReference>
<reference evidence="2 3" key="1">
    <citation type="journal article" date="2016" name="Nat. Commun.">
        <title>Thousands of microbial genomes shed light on interconnected biogeochemical processes in an aquifer system.</title>
        <authorList>
            <person name="Anantharaman K."/>
            <person name="Brown C.T."/>
            <person name="Hug L.A."/>
            <person name="Sharon I."/>
            <person name="Castelle C.J."/>
            <person name="Probst A.J."/>
            <person name="Thomas B.C."/>
            <person name="Singh A."/>
            <person name="Wilkins M.J."/>
            <person name="Karaoz U."/>
            <person name="Brodie E.L."/>
            <person name="Williams K.H."/>
            <person name="Hubbard S.S."/>
            <person name="Banfield J.F."/>
        </authorList>
    </citation>
    <scope>NUCLEOTIDE SEQUENCE [LARGE SCALE GENOMIC DNA]</scope>
</reference>
<sequence>MQLSDFLSEETITLDLKGETKDEILKELVGLLNLDERPRHILFELLKKREKLGSTGIGKGVAIPHCRSLVINRLMMAFGKKEKGIDFDAIDNKPSYFFFLIIAPPVEVSNLYLPVLGKVAQFCKDDRNITKLRKVESPEEFLGMMERLEIK</sequence>
<dbReference type="PROSITE" id="PS51094">
    <property type="entry name" value="PTS_EIIA_TYPE_2"/>
    <property type="match status" value="1"/>
</dbReference>
<dbReference type="Proteomes" id="UP000179034">
    <property type="component" value="Unassembled WGS sequence"/>
</dbReference>
<proteinExistence type="predicted"/>
<gene>
    <name evidence="2" type="ORF">A2Z06_03135</name>
</gene>
<dbReference type="Gene3D" id="3.40.930.10">
    <property type="entry name" value="Mannitol-specific EII, Chain A"/>
    <property type="match status" value="1"/>
</dbReference>
<evidence type="ECO:0000259" key="1">
    <source>
        <dbReference type="PROSITE" id="PS51094"/>
    </source>
</evidence>
<dbReference type="SUPFAM" id="SSF55804">
    <property type="entry name" value="Phoshotransferase/anion transport protein"/>
    <property type="match status" value="1"/>
</dbReference>
<dbReference type="InterPro" id="IPR016152">
    <property type="entry name" value="PTrfase/Anion_transptr"/>
</dbReference>
<dbReference type="InterPro" id="IPR051541">
    <property type="entry name" value="PTS_SugarTrans_NitroReg"/>
</dbReference>
<dbReference type="Pfam" id="PF00359">
    <property type="entry name" value="PTS_EIIA_2"/>
    <property type="match status" value="1"/>
</dbReference>
<dbReference type="EMBL" id="MFIW01000047">
    <property type="protein sequence ID" value="OGF97837.1"/>
    <property type="molecule type" value="Genomic_DNA"/>
</dbReference>
<evidence type="ECO:0000313" key="3">
    <source>
        <dbReference type="Proteomes" id="UP000179034"/>
    </source>
</evidence>
<dbReference type="InterPro" id="IPR002178">
    <property type="entry name" value="PTS_EIIA_type-2_dom"/>
</dbReference>
<organism evidence="2 3">
    <name type="scientific">Candidatus Glassbacteria bacterium RBG_16_58_8</name>
    <dbReference type="NCBI Taxonomy" id="1817866"/>
    <lineage>
        <taxon>Bacteria</taxon>
        <taxon>Candidatus Glassiibacteriota</taxon>
    </lineage>
</organism>
<name>A0A1F5YCC0_9BACT</name>
<evidence type="ECO:0000313" key="2">
    <source>
        <dbReference type="EMBL" id="OGF97837.1"/>
    </source>
</evidence>
<dbReference type="AlphaFoldDB" id="A0A1F5YCC0"/>
<dbReference type="CDD" id="cd00211">
    <property type="entry name" value="PTS_IIA_fru"/>
    <property type="match status" value="1"/>
</dbReference>
<comment type="caution">
    <text evidence="2">The sequence shown here is derived from an EMBL/GenBank/DDBJ whole genome shotgun (WGS) entry which is preliminary data.</text>
</comment>
<feature type="domain" description="PTS EIIA type-2" evidence="1">
    <location>
        <begin position="5"/>
        <end position="148"/>
    </location>
</feature>